<dbReference type="InterPro" id="IPR003661">
    <property type="entry name" value="HisK_dim/P_dom"/>
</dbReference>
<evidence type="ECO:0000313" key="16">
    <source>
        <dbReference type="Proteomes" id="UP000656804"/>
    </source>
</evidence>
<feature type="transmembrane region" description="Helical" evidence="11">
    <location>
        <begin position="236"/>
        <end position="254"/>
    </location>
</feature>
<feature type="transmembrane region" description="Helical" evidence="11">
    <location>
        <begin position="152"/>
        <end position="175"/>
    </location>
</feature>
<dbReference type="Gene3D" id="3.30.450.20">
    <property type="entry name" value="PAS domain"/>
    <property type="match status" value="1"/>
</dbReference>
<feature type="transmembrane region" description="Helical" evidence="11">
    <location>
        <begin position="87"/>
        <end position="106"/>
    </location>
</feature>
<dbReference type="Pfam" id="PF00512">
    <property type="entry name" value="HisKA"/>
    <property type="match status" value="1"/>
</dbReference>
<evidence type="ECO:0000256" key="2">
    <source>
        <dbReference type="ARBA" id="ARBA00001968"/>
    </source>
</evidence>
<dbReference type="PANTHER" id="PTHR43711">
    <property type="entry name" value="TWO-COMPONENT HISTIDINE KINASE"/>
    <property type="match status" value="1"/>
</dbReference>
<dbReference type="AlphaFoldDB" id="A0A930UYV6"/>
<dbReference type="InterPro" id="IPR000700">
    <property type="entry name" value="PAS-assoc_C"/>
</dbReference>
<keyword evidence="8" id="KW-0902">Two-component regulatory system</keyword>
<keyword evidence="5" id="KW-0597">Phosphoprotein</keyword>
<feature type="transmembrane region" description="Helical" evidence="11">
    <location>
        <begin position="195"/>
        <end position="224"/>
    </location>
</feature>
<dbReference type="PROSITE" id="PS50109">
    <property type="entry name" value="HIS_KIN"/>
    <property type="match status" value="1"/>
</dbReference>
<dbReference type="Gene3D" id="1.10.287.130">
    <property type="match status" value="1"/>
</dbReference>
<dbReference type="RefSeq" id="WP_194501385.1">
    <property type="nucleotide sequence ID" value="NZ_JADIVZ010000001.1"/>
</dbReference>
<dbReference type="SUPFAM" id="SSF55785">
    <property type="entry name" value="PYP-like sensor domain (PAS domain)"/>
    <property type="match status" value="1"/>
</dbReference>
<evidence type="ECO:0000313" key="15">
    <source>
        <dbReference type="EMBL" id="MBF4160114.1"/>
    </source>
</evidence>
<dbReference type="SUPFAM" id="SSF55874">
    <property type="entry name" value="ATPase domain of HSP90 chaperone/DNA topoisomerase II/histidine kinase"/>
    <property type="match status" value="1"/>
</dbReference>
<keyword evidence="9 11" id="KW-0472">Membrane</keyword>
<dbReference type="GO" id="GO:0000155">
    <property type="term" value="F:phosphorelay sensor kinase activity"/>
    <property type="evidence" value="ECO:0007669"/>
    <property type="project" value="InterPro"/>
</dbReference>
<dbReference type="PRINTS" id="PR00344">
    <property type="entry name" value="BCTRLSENSOR"/>
</dbReference>
<feature type="region of interest" description="Disordered" evidence="10">
    <location>
        <begin position="677"/>
        <end position="706"/>
    </location>
</feature>
<dbReference type="InterPro" id="IPR004358">
    <property type="entry name" value="Sig_transdc_His_kin-like_C"/>
</dbReference>
<evidence type="ECO:0000256" key="5">
    <source>
        <dbReference type="ARBA" id="ARBA00022553"/>
    </source>
</evidence>
<feature type="transmembrane region" description="Helical" evidence="11">
    <location>
        <begin position="126"/>
        <end position="145"/>
    </location>
</feature>
<dbReference type="InterPro" id="IPR035965">
    <property type="entry name" value="PAS-like_dom_sf"/>
</dbReference>
<evidence type="ECO:0000256" key="3">
    <source>
        <dbReference type="ARBA" id="ARBA00004236"/>
    </source>
</evidence>
<dbReference type="CDD" id="cd00082">
    <property type="entry name" value="HisKA"/>
    <property type="match status" value="1"/>
</dbReference>
<dbReference type="PROSITE" id="PS50112">
    <property type="entry name" value="PAS"/>
    <property type="match status" value="1"/>
</dbReference>
<dbReference type="SUPFAM" id="SSF47384">
    <property type="entry name" value="Homodimeric domain of signal transducing histidine kinase"/>
    <property type="match status" value="1"/>
</dbReference>
<keyword evidence="6" id="KW-0808">Transferase</keyword>
<dbReference type="FunFam" id="3.30.565.10:FF:000006">
    <property type="entry name" value="Sensor histidine kinase WalK"/>
    <property type="match status" value="1"/>
</dbReference>
<dbReference type="GO" id="GO:0005509">
    <property type="term" value="F:calcium ion binding"/>
    <property type="evidence" value="ECO:0007669"/>
    <property type="project" value="UniProtKB-ARBA"/>
</dbReference>
<dbReference type="InterPro" id="IPR003594">
    <property type="entry name" value="HATPase_dom"/>
</dbReference>
<evidence type="ECO:0000256" key="7">
    <source>
        <dbReference type="ARBA" id="ARBA00022777"/>
    </source>
</evidence>
<feature type="domain" description="PAS" evidence="13">
    <location>
        <begin position="303"/>
        <end position="348"/>
    </location>
</feature>
<evidence type="ECO:0000256" key="6">
    <source>
        <dbReference type="ARBA" id="ARBA00022679"/>
    </source>
</evidence>
<dbReference type="PROSITE" id="PS50113">
    <property type="entry name" value="PAC"/>
    <property type="match status" value="1"/>
</dbReference>
<feature type="domain" description="PAC" evidence="14">
    <location>
        <begin position="388"/>
        <end position="439"/>
    </location>
</feature>
<keyword evidence="11" id="KW-1133">Transmembrane helix</keyword>
<dbReference type="Pfam" id="PF13426">
    <property type="entry name" value="PAS_9"/>
    <property type="match status" value="1"/>
</dbReference>
<dbReference type="InterPro" id="IPR036097">
    <property type="entry name" value="HisK_dim/P_sf"/>
</dbReference>
<feature type="domain" description="Histidine kinase" evidence="12">
    <location>
        <begin position="457"/>
        <end position="678"/>
    </location>
</feature>
<accession>A0A930UYV6</accession>
<dbReference type="CDD" id="cd00130">
    <property type="entry name" value="PAS"/>
    <property type="match status" value="1"/>
</dbReference>
<evidence type="ECO:0000259" key="14">
    <source>
        <dbReference type="PROSITE" id="PS50113"/>
    </source>
</evidence>
<gene>
    <name evidence="15" type="ORF">ISG29_00305</name>
</gene>
<keyword evidence="16" id="KW-1185">Reference proteome</keyword>
<protein>
    <recommendedName>
        <fullName evidence="4">histidine kinase</fullName>
        <ecNumber evidence="4">2.7.13.3</ecNumber>
    </recommendedName>
</protein>
<dbReference type="SMART" id="SM00388">
    <property type="entry name" value="HisKA"/>
    <property type="match status" value="1"/>
</dbReference>
<evidence type="ECO:0000256" key="8">
    <source>
        <dbReference type="ARBA" id="ARBA00023012"/>
    </source>
</evidence>
<comment type="catalytic activity">
    <reaction evidence="1">
        <text>ATP + protein L-histidine = ADP + protein N-phospho-L-histidine.</text>
        <dbReference type="EC" id="2.7.13.3"/>
    </reaction>
</comment>
<evidence type="ECO:0000259" key="12">
    <source>
        <dbReference type="PROSITE" id="PS50109"/>
    </source>
</evidence>
<sequence>MIPGLLERARLGSGTVGSLAMLALSWFLATVTLPTSAGVGWPEGFWPLGLALGALRIQPTATARLLTPLVTLMVGVTALAQGADWDVAVVLALTATAAVAVTEAALRHDDPSTFTLKGTHGLLRYGLGSLAGGAVLLPGGLLAATMDGDVDVLLAAGGWTVLGMSSFAAYLPLFASMHDHRPVAPVVELWLQRALLLVFLAMFAIPADSPPLILLIVPILVWAADRARAGEALAQLYLVIGVVGLLTSAGRGTLSGMAKAYGVDEHWAVIVQSVFIMVLAVVTVTVMVRIGEQSFLVDFARAERDRLDAVVQAATGTAIIVTDEDVLISAWNPGAERLLGYSADEVIGCSPAMLHSAEAIHEKGVELGLDDPDDFNLICATLLRPEHRGTLYRFRRKDGVERWHSFTLNVVAGDTGAAAFVATSEDVTERIENEHALARTLERLKEVDRLKDTFVSSISHELRTPMASIGGYLELLLEGHLGVLSGEQRQALGRVQANNNRLGSLVEDLLTLSRAQAMPTWGTVDEHQMDLREVVVDGFEMAVPALERPDLKLELRMPEERVDFAGSRQLLESLVSNLVGNAVKFTPDDGSVLAELTSDDAEVQIVVQDSGIGIPVDEQERLFDNFFRSSISVQRAIPGTGLGLSIVRAVVRAYQGSIAIDSAEGRGTTVRVRLPLARAENPGPETDEPVHATGARPGAGGSAQGE</sequence>
<dbReference type="FunFam" id="1.10.287.130:FF:000001">
    <property type="entry name" value="Two-component sensor histidine kinase"/>
    <property type="match status" value="1"/>
</dbReference>
<dbReference type="EC" id="2.7.13.3" evidence="4"/>
<dbReference type="InterPro" id="IPR000014">
    <property type="entry name" value="PAS"/>
</dbReference>
<feature type="transmembrane region" description="Helical" evidence="11">
    <location>
        <begin position="21"/>
        <end position="41"/>
    </location>
</feature>
<evidence type="ECO:0000256" key="4">
    <source>
        <dbReference type="ARBA" id="ARBA00012438"/>
    </source>
</evidence>
<evidence type="ECO:0000256" key="11">
    <source>
        <dbReference type="SAM" id="Phobius"/>
    </source>
</evidence>
<evidence type="ECO:0000256" key="1">
    <source>
        <dbReference type="ARBA" id="ARBA00000085"/>
    </source>
</evidence>
<dbReference type="Pfam" id="PF02518">
    <property type="entry name" value="HATPase_c"/>
    <property type="match status" value="1"/>
</dbReference>
<dbReference type="Proteomes" id="UP000656804">
    <property type="component" value="Unassembled WGS sequence"/>
</dbReference>
<dbReference type="GO" id="GO:0005886">
    <property type="term" value="C:plasma membrane"/>
    <property type="evidence" value="ECO:0007669"/>
    <property type="project" value="UniProtKB-SubCell"/>
</dbReference>
<evidence type="ECO:0000256" key="9">
    <source>
        <dbReference type="ARBA" id="ARBA00023136"/>
    </source>
</evidence>
<dbReference type="EMBL" id="JADIVZ010000001">
    <property type="protein sequence ID" value="MBF4160114.1"/>
    <property type="molecule type" value="Genomic_DNA"/>
</dbReference>
<comment type="subcellular location">
    <subcellularLocation>
        <location evidence="3">Cell membrane</location>
    </subcellularLocation>
</comment>
<reference evidence="15" key="1">
    <citation type="submission" date="2020-11" db="EMBL/GenBank/DDBJ databases">
        <title>Nocardioides sp. CBS4Y-1, whole genome shotgun sequence.</title>
        <authorList>
            <person name="Tuo L."/>
        </authorList>
    </citation>
    <scope>NUCLEOTIDE SEQUENCE</scope>
    <source>
        <strain evidence="15">CBS4Y-1</strain>
    </source>
</reference>
<dbReference type="NCBIfam" id="TIGR00229">
    <property type="entry name" value="sensory_box"/>
    <property type="match status" value="1"/>
</dbReference>
<dbReference type="Gene3D" id="3.30.565.10">
    <property type="entry name" value="Histidine kinase-like ATPase, C-terminal domain"/>
    <property type="match status" value="1"/>
</dbReference>
<feature type="transmembrane region" description="Helical" evidence="11">
    <location>
        <begin position="266"/>
        <end position="288"/>
    </location>
</feature>
<comment type="caution">
    <text evidence="15">The sequence shown here is derived from an EMBL/GenBank/DDBJ whole genome shotgun (WGS) entry which is preliminary data.</text>
</comment>
<dbReference type="InterPro" id="IPR005467">
    <property type="entry name" value="His_kinase_dom"/>
</dbReference>
<feature type="compositionally biased region" description="Gly residues" evidence="10">
    <location>
        <begin position="697"/>
        <end position="706"/>
    </location>
</feature>
<dbReference type="InterPro" id="IPR036890">
    <property type="entry name" value="HATPase_C_sf"/>
</dbReference>
<keyword evidence="7" id="KW-0418">Kinase</keyword>
<organism evidence="15 16">
    <name type="scientific">Nocardioides acrostichi</name>
    <dbReference type="NCBI Taxonomy" id="2784339"/>
    <lineage>
        <taxon>Bacteria</taxon>
        <taxon>Bacillati</taxon>
        <taxon>Actinomycetota</taxon>
        <taxon>Actinomycetes</taxon>
        <taxon>Propionibacteriales</taxon>
        <taxon>Nocardioidaceae</taxon>
        <taxon>Nocardioides</taxon>
    </lineage>
</organism>
<evidence type="ECO:0000259" key="13">
    <source>
        <dbReference type="PROSITE" id="PS50112"/>
    </source>
</evidence>
<dbReference type="PANTHER" id="PTHR43711:SF1">
    <property type="entry name" value="HISTIDINE KINASE 1"/>
    <property type="match status" value="1"/>
</dbReference>
<name>A0A930UYV6_9ACTN</name>
<keyword evidence="11" id="KW-0812">Transmembrane</keyword>
<proteinExistence type="predicted"/>
<dbReference type="InterPro" id="IPR050736">
    <property type="entry name" value="Sensor_HK_Regulatory"/>
</dbReference>
<dbReference type="SMART" id="SM00387">
    <property type="entry name" value="HATPase_c"/>
    <property type="match status" value="1"/>
</dbReference>
<comment type="cofactor">
    <cofactor evidence="2">
        <name>a divalent metal cation</name>
        <dbReference type="ChEBI" id="CHEBI:60240"/>
    </cofactor>
</comment>
<evidence type="ECO:0000256" key="10">
    <source>
        <dbReference type="SAM" id="MobiDB-lite"/>
    </source>
</evidence>